<accession>A0AAD1YGE0</accession>
<gene>
    <name evidence="1" type="ORF">CNEO2_190019</name>
</gene>
<proteinExistence type="predicted"/>
<sequence length="41" mass="4673">MGSLLKETSSSVDEDGLYCNLDILLFVEKWITFLSSPINYM</sequence>
<dbReference type="AlphaFoldDB" id="A0AAD1YGE0"/>
<evidence type="ECO:0000313" key="2">
    <source>
        <dbReference type="Proteomes" id="UP001189143"/>
    </source>
</evidence>
<dbReference type="Proteomes" id="UP001189143">
    <property type="component" value="Unassembled WGS sequence"/>
</dbReference>
<evidence type="ECO:0000313" key="1">
    <source>
        <dbReference type="EMBL" id="CAI3553712.1"/>
    </source>
</evidence>
<reference evidence="1" key="1">
    <citation type="submission" date="2022-10" db="EMBL/GenBank/DDBJ databases">
        <authorList>
            <person name="Aires J."/>
            <person name="Mesa V."/>
        </authorList>
    </citation>
    <scope>NUCLEOTIDE SEQUENCE</scope>
    <source>
        <strain evidence="1">Clostridium neonatale JD116</strain>
    </source>
</reference>
<protein>
    <submittedName>
        <fullName evidence="1">Uncharacterized protein</fullName>
    </submittedName>
</protein>
<organism evidence="1 2">
    <name type="scientific">Clostridium neonatale</name>
    <dbReference type="NCBI Taxonomy" id="137838"/>
    <lineage>
        <taxon>Bacteria</taxon>
        <taxon>Bacillati</taxon>
        <taxon>Bacillota</taxon>
        <taxon>Clostridia</taxon>
        <taxon>Eubacteriales</taxon>
        <taxon>Clostridiaceae</taxon>
        <taxon>Clostridium</taxon>
    </lineage>
</organism>
<dbReference type="EMBL" id="CAMTCP010000110">
    <property type="protein sequence ID" value="CAI3553712.1"/>
    <property type="molecule type" value="Genomic_DNA"/>
</dbReference>
<comment type="caution">
    <text evidence="1">The sequence shown here is derived from an EMBL/GenBank/DDBJ whole genome shotgun (WGS) entry which is preliminary data.</text>
</comment>
<name>A0AAD1YGE0_9CLOT</name>